<feature type="transmembrane region" description="Helical" evidence="1">
    <location>
        <begin position="59"/>
        <end position="78"/>
    </location>
</feature>
<name>A0ABQ6WUJ0_9EURO</name>
<evidence type="ECO:0000313" key="3">
    <source>
        <dbReference type="Proteomes" id="UP000325395"/>
    </source>
</evidence>
<sequence length="83" mass="9979">MRRKTSTIESRLHFRPSCWHREWTLIDRICIYSTCTIEVHGNDRNSVTRRSPRLNSSHPYLFMVLYFIHVYNSNFTFLTGSKP</sequence>
<proteinExistence type="predicted"/>
<organism evidence="2 3">
    <name type="scientific">Aspergillus pseudocaelatus</name>
    <dbReference type="NCBI Taxonomy" id="1825620"/>
    <lineage>
        <taxon>Eukaryota</taxon>
        <taxon>Fungi</taxon>
        <taxon>Dikarya</taxon>
        <taxon>Ascomycota</taxon>
        <taxon>Pezizomycotina</taxon>
        <taxon>Eurotiomycetes</taxon>
        <taxon>Eurotiomycetidae</taxon>
        <taxon>Eurotiales</taxon>
        <taxon>Aspergillaceae</taxon>
        <taxon>Aspergillus</taxon>
        <taxon>Aspergillus subgen. Circumdati</taxon>
    </lineage>
</organism>
<keyword evidence="3" id="KW-1185">Reference proteome</keyword>
<protein>
    <submittedName>
        <fullName evidence="2">Uncharacterized protein</fullName>
    </submittedName>
</protein>
<keyword evidence="1" id="KW-0812">Transmembrane</keyword>
<accession>A0ABQ6WUJ0</accession>
<dbReference type="Proteomes" id="UP000325395">
    <property type="component" value="Unassembled WGS sequence"/>
</dbReference>
<keyword evidence="1" id="KW-1133">Transmembrane helix</keyword>
<reference evidence="2 3" key="1">
    <citation type="submission" date="2019-04" db="EMBL/GenBank/DDBJ databases">
        <authorList>
            <consortium name="DOE Joint Genome Institute"/>
            <person name="Mondo S."/>
            <person name="Kjaerbolling I."/>
            <person name="Vesth T."/>
            <person name="Frisvad J.C."/>
            <person name="Nybo J.L."/>
            <person name="Theobald S."/>
            <person name="Kildgaard S."/>
            <person name="Isbrandt T."/>
            <person name="Kuo A."/>
            <person name="Sato A."/>
            <person name="Lyhne E.K."/>
            <person name="Kogle M.E."/>
            <person name="Wiebenga A."/>
            <person name="Kun R.S."/>
            <person name="Lubbers R.J."/>
            <person name="Makela M.R."/>
            <person name="Barry K."/>
            <person name="Chovatia M."/>
            <person name="Clum A."/>
            <person name="Daum C."/>
            <person name="Haridas S."/>
            <person name="He G."/>
            <person name="LaButti K."/>
            <person name="Lipzen A."/>
            <person name="Riley R."/>
            <person name="Salamov A."/>
            <person name="Simmons B.A."/>
            <person name="Magnuson J.K."/>
            <person name="Henrissat B."/>
            <person name="Mortensen U.H."/>
            <person name="Larsen T.O."/>
            <person name="Devries R.P."/>
            <person name="Grigoriev I.V."/>
            <person name="Machida M."/>
            <person name="Baker S.E."/>
            <person name="Andersen M.R."/>
            <person name="Cantor M.N."/>
            <person name="Hua S.X."/>
        </authorList>
    </citation>
    <scope>NUCLEOTIDE SEQUENCE [LARGE SCALE GENOMIC DNA]</scope>
    <source>
        <strain evidence="2 3">CBS 117616</strain>
    </source>
</reference>
<evidence type="ECO:0000256" key="1">
    <source>
        <dbReference type="SAM" id="Phobius"/>
    </source>
</evidence>
<dbReference type="EMBL" id="ML735706">
    <property type="protein sequence ID" value="KAE8420772.1"/>
    <property type="molecule type" value="Genomic_DNA"/>
</dbReference>
<gene>
    <name evidence="2" type="ORF">BDV36DRAFT_249110</name>
</gene>
<keyword evidence="1" id="KW-0472">Membrane</keyword>
<evidence type="ECO:0000313" key="2">
    <source>
        <dbReference type="EMBL" id="KAE8420772.1"/>
    </source>
</evidence>